<dbReference type="NCBIfam" id="NF040935">
    <property type="entry name" value="helicase_Hel308"/>
    <property type="match status" value="1"/>
</dbReference>
<protein>
    <recommendedName>
        <fullName evidence="10">ATP-dependent DNA helicase Hel308</fullName>
        <ecNumber evidence="10">5.6.2.4</ecNumber>
    </recommendedName>
    <alternativeName>
        <fullName evidence="10">DNA 3'-5' helicase Hel308</fullName>
    </alternativeName>
</protein>
<feature type="domain" description="Helicase ATP-binding" evidence="11">
    <location>
        <begin position="36"/>
        <end position="199"/>
    </location>
</feature>
<dbReference type="PANTHER" id="PTHR47961">
    <property type="entry name" value="DNA POLYMERASE THETA, PUTATIVE (AFU_ORTHOLOGUE AFUA_1G05260)-RELATED"/>
    <property type="match status" value="1"/>
</dbReference>
<dbReference type="InterPro" id="IPR036390">
    <property type="entry name" value="WH_DNA-bd_sf"/>
</dbReference>
<dbReference type="SUPFAM" id="SSF46785">
    <property type="entry name" value="Winged helix' DNA-binding domain"/>
    <property type="match status" value="1"/>
</dbReference>
<feature type="domain" description="Helicase C-terminal" evidence="12">
    <location>
        <begin position="234"/>
        <end position="434"/>
    </location>
</feature>
<evidence type="ECO:0000256" key="10">
    <source>
        <dbReference type="HAMAP-Rule" id="MF_00442"/>
    </source>
</evidence>
<evidence type="ECO:0000256" key="7">
    <source>
        <dbReference type="ARBA" id="ARBA00023204"/>
    </source>
</evidence>
<keyword evidence="1 10" id="KW-0547">Nucleotide-binding</keyword>
<dbReference type="InterPro" id="IPR022965">
    <property type="entry name" value="Helicase_Hel308"/>
</dbReference>
<dbReference type="SUPFAM" id="SSF158702">
    <property type="entry name" value="Sec63 N-terminal domain-like"/>
    <property type="match status" value="1"/>
</dbReference>
<evidence type="ECO:0000256" key="6">
    <source>
        <dbReference type="ARBA" id="ARBA00023125"/>
    </source>
</evidence>
<keyword evidence="4 10" id="KW-0347">Helicase</keyword>
<keyword evidence="7 10" id="KW-0234">DNA repair</keyword>
<dbReference type="GO" id="GO:0006281">
    <property type="term" value="P:DNA repair"/>
    <property type="evidence" value="ECO:0007669"/>
    <property type="project" value="UniProtKB-UniRule"/>
</dbReference>
<dbReference type="CDD" id="cd18795">
    <property type="entry name" value="SF2_C_Ski2"/>
    <property type="match status" value="1"/>
</dbReference>
<proteinExistence type="inferred from homology"/>
<keyword evidence="3 10" id="KW-0378">Hydrolase</keyword>
<evidence type="ECO:0000256" key="2">
    <source>
        <dbReference type="ARBA" id="ARBA00022763"/>
    </source>
</evidence>
<dbReference type="Gene3D" id="1.10.3380.30">
    <property type="match status" value="1"/>
</dbReference>
<dbReference type="Pfam" id="PF00270">
    <property type="entry name" value="DEAD"/>
    <property type="match status" value="1"/>
</dbReference>
<dbReference type="SMART" id="SM00490">
    <property type="entry name" value="HELICc"/>
    <property type="match status" value="1"/>
</dbReference>
<feature type="binding site" evidence="10">
    <location>
        <position position="31"/>
    </location>
    <ligand>
        <name>ATP</name>
        <dbReference type="ChEBI" id="CHEBI:30616"/>
    </ligand>
</feature>
<evidence type="ECO:0000256" key="8">
    <source>
        <dbReference type="ARBA" id="ARBA00023235"/>
    </source>
</evidence>
<dbReference type="OrthoDB" id="371946at2157"/>
<keyword evidence="8 10" id="KW-0413">Isomerase</keyword>
<dbReference type="GeneID" id="55640417"/>
<dbReference type="AlphaFoldDB" id="A0A6N0NVC5"/>
<dbReference type="GO" id="GO:0003677">
    <property type="term" value="F:DNA binding"/>
    <property type="evidence" value="ECO:0007669"/>
    <property type="project" value="UniProtKB-UniRule"/>
</dbReference>
<dbReference type="Pfam" id="PF14520">
    <property type="entry name" value="HHH_5"/>
    <property type="match status" value="1"/>
</dbReference>
<evidence type="ECO:0000256" key="3">
    <source>
        <dbReference type="ARBA" id="ARBA00022801"/>
    </source>
</evidence>
<dbReference type="RefSeq" id="WP_174628685.1">
    <property type="nucleotide sequence ID" value="NZ_CP049074.1"/>
</dbReference>
<evidence type="ECO:0000256" key="4">
    <source>
        <dbReference type="ARBA" id="ARBA00022806"/>
    </source>
</evidence>
<name>A0A6N0NVC5_9CREN</name>
<comment type="similarity">
    <text evidence="10">Belongs to the helicase family. Hel308 subfamily.</text>
</comment>
<dbReference type="Proteomes" id="UP000509301">
    <property type="component" value="Chromosome"/>
</dbReference>
<dbReference type="SUPFAM" id="SSF52540">
    <property type="entry name" value="P-loop containing nucleoside triphosphate hydrolases"/>
    <property type="match status" value="1"/>
</dbReference>
<keyword evidence="6 10" id="KW-0238">DNA-binding</keyword>
<dbReference type="Pfam" id="PF21280">
    <property type="entry name" value="Helicase_dom4_arc"/>
    <property type="match status" value="1"/>
</dbReference>
<dbReference type="InterPro" id="IPR027417">
    <property type="entry name" value="P-loop_NTPase"/>
</dbReference>
<comment type="function">
    <text evidence="10">DNA-dependent ATPase and 3'-5' DNA helicase that may be involved in repair of stalled replication forks.</text>
</comment>
<keyword evidence="5 10" id="KW-0067">ATP-binding</keyword>
<dbReference type="PROSITE" id="PS51192">
    <property type="entry name" value="HELICASE_ATP_BIND_1"/>
    <property type="match status" value="1"/>
</dbReference>
<dbReference type="InterPro" id="IPR050474">
    <property type="entry name" value="Hel308_SKI2-like"/>
</dbReference>
<evidence type="ECO:0000256" key="5">
    <source>
        <dbReference type="ARBA" id="ARBA00022840"/>
    </source>
</evidence>
<evidence type="ECO:0000313" key="13">
    <source>
        <dbReference type="EMBL" id="QKQ99109.1"/>
    </source>
</evidence>
<dbReference type="HAMAP" id="MF_00442">
    <property type="entry name" value="Helicase_Hel308"/>
    <property type="match status" value="1"/>
</dbReference>
<comment type="subunit">
    <text evidence="10">Monomer.</text>
</comment>
<dbReference type="GO" id="GO:0005524">
    <property type="term" value="F:ATP binding"/>
    <property type="evidence" value="ECO:0007669"/>
    <property type="project" value="UniProtKB-UniRule"/>
</dbReference>
<evidence type="ECO:0000313" key="14">
    <source>
        <dbReference type="Proteomes" id="UP000509301"/>
    </source>
</evidence>
<accession>A0A6N0NVC5</accession>
<dbReference type="EMBL" id="CP049074">
    <property type="protein sequence ID" value="QKQ99109.1"/>
    <property type="molecule type" value="Genomic_DNA"/>
</dbReference>
<dbReference type="Gene3D" id="1.10.150.20">
    <property type="entry name" value="5' to 3' exonuclease, C-terminal subdomain"/>
    <property type="match status" value="1"/>
</dbReference>
<keyword evidence="2 10" id="KW-0227">DNA damage</keyword>
<dbReference type="InterPro" id="IPR048772">
    <property type="entry name" value="Hel308-like_dom4"/>
</dbReference>
<sequence>MKVVDLNDLPVKEEIKVILKRRGIVSLNPVQSEAVEKGLLEGKRLLLTSPTGSGKTLIAELGMLSHLMRGERRAVYVTPLRALTSEKFVTFKDWEALGIKVGMTSGDYDTDDRYLSRYDLVVTTYEKLDSLWRHKPEWLLETDYFVLDEFHYLNDGTRGPVVESVAIRAKRNFLLALSATVSNSSQIAQWLSAIPITTNWRPVPLKEGILVNERRRSQIYYSDGSSYPLAGSDPILSYTEKVVNEGGQVLVFRNSRKMAETTAWKIKELDLKLKKDEIKGLLSRLEEVEDAGSTEKEALKELIASGVAFHHAGLSRGLREVIEDGFRRRIIKVITATPTLAAGVNLPARSVVVGDIYRFNKKILGYQEEISVMEYKQMSGRAGRPGYDTEGESVIVVRNRKDAERVARKYILSPPEPIESKLGNESAFYSFLLGIASDVSSEDEITEVAQESLLDKELVKNYIEKGLAWLRENGFLEGVKLTRFGRRVADLYIKPFTARVIKDTISMNSSENCDIAYFHMLSMTPDAPVVNVSEQEGEDLIDMAYCPPFVDPEEGDEGEEYYSALKIALILHDWIEEVEEDQILSKYRIGSGDLRSIVETMDRLTYSGYQLAQVLDLKDHEKILLNLNRRVSDGVKEELVDLVKVSGVGRKRGRLLYERGIRKPEDIVMNPDKVKALLGEKLGERIVKEAARLLGGVL</sequence>
<comment type="catalytic activity">
    <reaction evidence="9 10">
        <text>Couples ATP hydrolysis with the unwinding of duplex DNA by translocating in the 3'-5' direction.</text>
        <dbReference type="EC" id="5.6.2.4"/>
    </reaction>
</comment>
<dbReference type="SMART" id="SM00487">
    <property type="entry name" value="DEXDc"/>
    <property type="match status" value="1"/>
</dbReference>
<dbReference type="InterPro" id="IPR011545">
    <property type="entry name" value="DEAD/DEAH_box_helicase_dom"/>
</dbReference>
<evidence type="ECO:0000259" key="12">
    <source>
        <dbReference type="PROSITE" id="PS51194"/>
    </source>
</evidence>
<dbReference type="InterPro" id="IPR001650">
    <property type="entry name" value="Helicase_C-like"/>
</dbReference>
<gene>
    <name evidence="10" type="primary">hel308</name>
    <name evidence="13" type="ORF">GWK48_00685</name>
</gene>
<reference evidence="13 14" key="1">
    <citation type="submission" date="2020-02" db="EMBL/GenBank/DDBJ databases">
        <title>Comparative genome analysis reveals the metabolism and evolution of the thermophilic archaeal genus Metallosphaera.</title>
        <authorList>
            <person name="Jiang C."/>
        </authorList>
    </citation>
    <scope>NUCLEOTIDE SEQUENCE [LARGE SCALE GENOMIC DNA]</scope>
    <source>
        <strain evidence="13 14">Ric-A</strain>
    </source>
</reference>
<dbReference type="PANTHER" id="PTHR47961:SF10">
    <property type="entry name" value="ATP-DEPENDENT DNA HELICASE HEL308"/>
    <property type="match status" value="1"/>
</dbReference>
<evidence type="ECO:0000259" key="11">
    <source>
        <dbReference type="PROSITE" id="PS51192"/>
    </source>
</evidence>
<dbReference type="KEGG" id="mten:GWK48_00685"/>
<dbReference type="GO" id="GO:0016818">
    <property type="term" value="F:hydrolase activity, acting on acid anhydrides, in phosphorus-containing anhydrides"/>
    <property type="evidence" value="ECO:0007669"/>
    <property type="project" value="UniProtKB-UniRule"/>
</dbReference>
<organism evidence="13 14">
    <name type="scientific">Metallosphaera tengchongensis</name>
    <dbReference type="NCBI Taxonomy" id="1532350"/>
    <lineage>
        <taxon>Archaea</taxon>
        <taxon>Thermoproteota</taxon>
        <taxon>Thermoprotei</taxon>
        <taxon>Sulfolobales</taxon>
        <taxon>Sulfolobaceae</taxon>
        <taxon>Metallosphaera</taxon>
    </lineage>
</organism>
<dbReference type="GO" id="GO:0043138">
    <property type="term" value="F:3'-5' DNA helicase activity"/>
    <property type="evidence" value="ECO:0007669"/>
    <property type="project" value="UniProtKB-UniRule"/>
</dbReference>
<keyword evidence="14" id="KW-1185">Reference proteome</keyword>
<dbReference type="InterPro" id="IPR053416">
    <property type="entry name" value="Hel308_helicase"/>
</dbReference>
<dbReference type="EC" id="5.6.2.4" evidence="10"/>
<comment type="catalytic activity">
    <reaction evidence="10">
        <text>ATP + H2O = ADP + phosphate + H(+)</text>
        <dbReference type="Rhea" id="RHEA:13065"/>
        <dbReference type="ChEBI" id="CHEBI:15377"/>
        <dbReference type="ChEBI" id="CHEBI:15378"/>
        <dbReference type="ChEBI" id="CHEBI:30616"/>
        <dbReference type="ChEBI" id="CHEBI:43474"/>
        <dbReference type="ChEBI" id="CHEBI:456216"/>
        <dbReference type="EC" id="5.6.2.4"/>
    </reaction>
</comment>
<evidence type="ECO:0000256" key="1">
    <source>
        <dbReference type="ARBA" id="ARBA00022741"/>
    </source>
</evidence>
<dbReference type="Pfam" id="PF00271">
    <property type="entry name" value="Helicase_C"/>
    <property type="match status" value="1"/>
</dbReference>
<dbReference type="InterPro" id="IPR014001">
    <property type="entry name" value="Helicase_ATP-bd"/>
</dbReference>
<dbReference type="Gene3D" id="3.40.50.300">
    <property type="entry name" value="P-loop containing nucleotide triphosphate hydrolases"/>
    <property type="match status" value="2"/>
</dbReference>
<dbReference type="PROSITE" id="PS51194">
    <property type="entry name" value="HELICASE_CTER"/>
    <property type="match status" value="1"/>
</dbReference>
<evidence type="ECO:0000256" key="9">
    <source>
        <dbReference type="ARBA" id="ARBA00034617"/>
    </source>
</evidence>